<proteinExistence type="inferred from homology"/>
<dbReference type="Gene3D" id="3.30.2010.10">
    <property type="entry name" value="Metalloproteases ('zincins'), catalytic domain"/>
    <property type="match status" value="1"/>
</dbReference>
<dbReference type="AlphaFoldDB" id="A0A4U1JUH8"/>
<dbReference type="GO" id="GO:0051603">
    <property type="term" value="P:proteolysis involved in protein catabolic process"/>
    <property type="evidence" value="ECO:0007669"/>
    <property type="project" value="TreeGrafter"/>
</dbReference>
<evidence type="ECO:0000256" key="2">
    <source>
        <dbReference type="ARBA" id="ARBA00022723"/>
    </source>
</evidence>
<comment type="cofactor">
    <cofactor evidence="6">
        <name>Zn(2+)</name>
        <dbReference type="ChEBI" id="CHEBI:29105"/>
    </cofactor>
    <text evidence="6">Binds 1 zinc ion per subunit.</text>
</comment>
<keyword evidence="1 6" id="KW-0645">Protease</keyword>
<dbReference type="EMBL" id="SWJZ01000013">
    <property type="protein sequence ID" value="TKD23071.1"/>
    <property type="molecule type" value="Genomic_DNA"/>
</dbReference>
<keyword evidence="4 6" id="KW-0862">Zinc</keyword>
<accession>A0A4U1JUH8</accession>
<comment type="caution">
    <text evidence="8">The sequence shown here is derived from an EMBL/GenBank/DDBJ whole genome shotgun (WGS) entry which is preliminary data.</text>
</comment>
<dbReference type="PANTHER" id="PTHR22726:SF1">
    <property type="entry name" value="METALLOENDOPEPTIDASE OMA1, MITOCHONDRIAL"/>
    <property type="match status" value="1"/>
</dbReference>
<evidence type="ECO:0000256" key="6">
    <source>
        <dbReference type="RuleBase" id="RU003983"/>
    </source>
</evidence>
<evidence type="ECO:0000259" key="7">
    <source>
        <dbReference type="Pfam" id="PF01435"/>
    </source>
</evidence>
<evidence type="ECO:0000256" key="3">
    <source>
        <dbReference type="ARBA" id="ARBA00022801"/>
    </source>
</evidence>
<evidence type="ECO:0000256" key="5">
    <source>
        <dbReference type="ARBA" id="ARBA00023049"/>
    </source>
</evidence>
<evidence type="ECO:0000256" key="1">
    <source>
        <dbReference type="ARBA" id="ARBA00022670"/>
    </source>
</evidence>
<dbReference type="OrthoDB" id="9810445at2"/>
<feature type="domain" description="Peptidase M48" evidence="7">
    <location>
        <begin position="44"/>
        <end position="222"/>
    </location>
</feature>
<dbReference type="InterPro" id="IPR001915">
    <property type="entry name" value="Peptidase_M48"/>
</dbReference>
<dbReference type="GO" id="GO:0046872">
    <property type="term" value="F:metal ion binding"/>
    <property type="evidence" value="ECO:0007669"/>
    <property type="project" value="UniProtKB-KW"/>
</dbReference>
<name>A0A4U1JUH8_RHOCA</name>
<keyword evidence="3 6" id="KW-0378">Hydrolase</keyword>
<evidence type="ECO:0000313" key="9">
    <source>
        <dbReference type="Proteomes" id="UP000310597"/>
    </source>
</evidence>
<organism evidence="8 9">
    <name type="scientific">Rhodobacter capsulatus</name>
    <name type="common">Rhodopseudomonas capsulata</name>
    <dbReference type="NCBI Taxonomy" id="1061"/>
    <lineage>
        <taxon>Bacteria</taxon>
        <taxon>Pseudomonadati</taxon>
        <taxon>Pseudomonadota</taxon>
        <taxon>Alphaproteobacteria</taxon>
        <taxon>Rhodobacterales</taxon>
        <taxon>Rhodobacter group</taxon>
        <taxon>Rhodobacter</taxon>
    </lineage>
</organism>
<dbReference type="CDD" id="cd07324">
    <property type="entry name" value="M48C_Oma1-like"/>
    <property type="match status" value="1"/>
</dbReference>
<keyword evidence="5 6" id="KW-0482">Metalloprotease</keyword>
<comment type="similarity">
    <text evidence="6">Belongs to the peptidase M48 family.</text>
</comment>
<dbReference type="PANTHER" id="PTHR22726">
    <property type="entry name" value="METALLOENDOPEPTIDASE OMA1"/>
    <property type="match status" value="1"/>
</dbReference>
<reference evidence="8 9" key="1">
    <citation type="submission" date="2019-04" db="EMBL/GenBank/DDBJ databases">
        <title>Draft Whole-Genome sequence of the purple photosynthetic bacterium Rhodobacter capsulatus SP108 with an indigenous class A beta-lactamase.</title>
        <authorList>
            <person name="Robertson S."/>
            <person name="Meyer T.E."/>
            <person name="Kyndt J.A."/>
        </authorList>
    </citation>
    <scope>NUCLEOTIDE SEQUENCE [LARGE SCALE GENOMIC DNA]</scope>
    <source>
        <strain evidence="8 9">SP108</strain>
    </source>
</reference>
<dbReference type="GO" id="GO:0016020">
    <property type="term" value="C:membrane"/>
    <property type="evidence" value="ECO:0007669"/>
    <property type="project" value="TreeGrafter"/>
</dbReference>
<dbReference type="GO" id="GO:0004222">
    <property type="term" value="F:metalloendopeptidase activity"/>
    <property type="evidence" value="ECO:0007669"/>
    <property type="project" value="InterPro"/>
</dbReference>
<dbReference type="InterPro" id="IPR051156">
    <property type="entry name" value="Mito/Outer_Membr_Metalloprot"/>
</dbReference>
<evidence type="ECO:0000256" key="4">
    <source>
        <dbReference type="ARBA" id="ARBA00022833"/>
    </source>
</evidence>
<dbReference type="Pfam" id="PF01435">
    <property type="entry name" value="Peptidase_M48"/>
    <property type="match status" value="1"/>
</dbReference>
<sequence>MLLRLLPILLTILAALAMWHFSARNLLRQLSARSVPLAEPGLVPVLDRLRKALNVSALPVFVLDDPKVNGLAAPDGRVFLTEGFLALYRSGQVTAEELASVIAHEIGHVASGHARRRMIDFTGQNLLQLLLVGVLGRIVPFAGVWIANLITTALAARLSQRDEYEADAFATALLIKAGIGPDPQLSLFSRLDRLVGAGAGAAAPSWASSHPETTRRMAAIRANVARWTAA</sequence>
<dbReference type="Proteomes" id="UP000310597">
    <property type="component" value="Unassembled WGS sequence"/>
</dbReference>
<gene>
    <name evidence="8" type="ORF">FBT96_04475</name>
</gene>
<keyword evidence="2" id="KW-0479">Metal-binding</keyword>
<evidence type="ECO:0000313" key="8">
    <source>
        <dbReference type="EMBL" id="TKD23071.1"/>
    </source>
</evidence>
<dbReference type="RefSeq" id="WP_136905137.1">
    <property type="nucleotide sequence ID" value="NZ_SWJZ01000013.1"/>
</dbReference>
<protein>
    <submittedName>
        <fullName evidence="8">Peptidase M48</fullName>
    </submittedName>
</protein>